<accession>A0ABS9L1X7</accession>
<proteinExistence type="predicted"/>
<evidence type="ECO:0000313" key="1">
    <source>
        <dbReference type="EMBL" id="MCG2620512.1"/>
    </source>
</evidence>
<protein>
    <submittedName>
        <fullName evidence="1">Uncharacterized protein</fullName>
    </submittedName>
</protein>
<dbReference type="RefSeq" id="WP_237817613.1">
    <property type="nucleotide sequence ID" value="NZ_JAKLTQ010000001.1"/>
</dbReference>
<sequence length="184" mass="19105">MTASGTFFEYPVAGELAVSFQRYPYPETGRLNALPTSLGALPVCSTAPGRILLPCPAGEAFWIGFLPAAGAAPAAVGLLAVTGSGDGIDAVSGRAAAPGAPDTWFQVPPRRQLEGIHRPDGGWWALARTAAAEAPACSRLQLCIRRPAAPLVLEIVLTDEREFEASCGTPVPEPGPGYGGWRLP</sequence>
<dbReference type="EMBL" id="JAKLTQ010000001">
    <property type="protein sequence ID" value="MCG2620512.1"/>
    <property type="molecule type" value="Genomic_DNA"/>
</dbReference>
<evidence type="ECO:0000313" key="2">
    <source>
        <dbReference type="Proteomes" id="UP001165368"/>
    </source>
</evidence>
<keyword evidence="2" id="KW-1185">Reference proteome</keyword>
<gene>
    <name evidence="1" type="ORF">LVY72_01140</name>
</gene>
<name>A0ABS9L1X7_9MICC</name>
<reference evidence="1" key="1">
    <citation type="submission" date="2022-01" db="EMBL/GenBank/DDBJ databases">
        <authorList>
            <person name="Jo J.-H."/>
            <person name="Im W.-T."/>
        </authorList>
    </citation>
    <scope>NUCLEOTIDE SEQUENCE</scope>
    <source>
        <strain evidence="1">I2-34</strain>
    </source>
</reference>
<comment type="caution">
    <text evidence="1">The sequence shown here is derived from an EMBL/GenBank/DDBJ whole genome shotgun (WGS) entry which is preliminary data.</text>
</comment>
<organism evidence="1 2">
    <name type="scientific">Arthrobacter hankyongi</name>
    <dbReference type="NCBI Taxonomy" id="2904801"/>
    <lineage>
        <taxon>Bacteria</taxon>
        <taxon>Bacillati</taxon>
        <taxon>Actinomycetota</taxon>
        <taxon>Actinomycetes</taxon>
        <taxon>Micrococcales</taxon>
        <taxon>Micrococcaceae</taxon>
        <taxon>Arthrobacter</taxon>
    </lineage>
</organism>
<dbReference type="Proteomes" id="UP001165368">
    <property type="component" value="Unassembled WGS sequence"/>
</dbReference>